<dbReference type="InterPro" id="IPR012495">
    <property type="entry name" value="TadE-like_dom"/>
</dbReference>
<gene>
    <name evidence="3" type="ORF">BJ980_001068</name>
</gene>
<keyword evidence="1" id="KW-1133">Transmembrane helix</keyword>
<sequence>MYDVVVAAKRRIGRRKERNESGASAVEFALVFPILALMLFGIISYGYMFTIRQTMTQAAAEGARAGAVAASDPQAKAADGVAAALAGTSLRCGTNGLVCDYDDACTTSTGAECVKVTLRLDYNVFDPFEIPLVPMPDSLEFTSQAEVN</sequence>
<evidence type="ECO:0000313" key="4">
    <source>
        <dbReference type="Proteomes" id="UP000540656"/>
    </source>
</evidence>
<dbReference type="RefSeq" id="WP_179501335.1">
    <property type="nucleotide sequence ID" value="NZ_JACCAA010000001.1"/>
</dbReference>
<organism evidence="3 4">
    <name type="scientific">Nocardioides daedukensis</name>
    <dbReference type="NCBI Taxonomy" id="634462"/>
    <lineage>
        <taxon>Bacteria</taxon>
        <taxon>Bacillati</taxon>
        <taxon>Actinomycetota</taxon>
        <taxon>Actinomycetes</taxon>
        <taxon>Propionibacteriales</taxon>
        <taxon>Nocardioidaceae</taxon>
        <taxon>Nocardioides</taxon>
    </lineage>
</organism>
<evidence type="ECO:0000259" key="2">
    <source>
        <dbReference type="Pfam" id="PF07811"/>
    </source>
</evidence>
<evidence type="ECO:0000256" key="1">
    <source>
        <dbReference type="SAM" id="Phobius"/>
    </source>
</evidence>
<dbReference type="Pfam" id="PF07811">
    <property type="entry name" value="TadE"/>
    <property type="match status" value="1"/>
</dbReference>
<evidence type="ECO:0000313" key="3">
    <source>
        <dbReference type="EMBL" id="NYG58145.1"/>
    </source>
</evidence>
<keyword evidence="1" id="KW-0472">Membrane</keyword>
<comment type="caution">
    <text evidence="3">The sequence shown here is derived from an EMBL/GenBank/DDBJ whole genome shotgun (WGS) entry which is preliminary data.</text>
</comment>
<dbReference type="AlphaFoldDB" id="A0A7Y9S279"/>
<proteinExistence type="predicted"/>
<dbReference type="EMBL" id="JACCAA010000001">
    <property type="protein sequence ID" value="NYG58145.1"/>
    <property type="molecule type" value="Genomic_DNA"/>
</dbReference>
<feature type="domain" description="TadE-like" evidence="2">
    <location>
        <begin position="22"/>
        <end position="64"/>
    </location>
</feature>
<dbReference type="Proteomes" id="UP000540656">
    <property type="component" value="Unassembled WGS sequence"/>
</dbReference>
<reference evidence="3 4" key="1">
    <citation type="submission" date="2020-07" db="EMBL/GenBank/DDBJ databases">
        <title>Sequencing the genomes of 1000 actinobacteria strains.</title>
        <authorList>
            <person name="Klenk H.-P."/>
        </authorList>
    </citation>
    <scope>NUCLEOTIDE SEQUENCE [LARGE SCALE GENOMIC DNA]</scope>
    <source>
        <strain evidence="3 4">DSM 23819</strain>
    </source>
</reference>
<feature type="transmembrane region" description="Helical" evidence="1">
    <location>
        <begin position="28"/>
        <end position="48"/>
    </location>
</feature>
<accession>A0A7Y9S279</accession>
<name>A0A7Y9S279_9ACTN</name>
<protein>
    <submittedName>
        <fullName evidence="3">Flp pilus assembly protein TadG</fullName>
    </submittedName>
</protein>
<keyword evidence="1" id="KW-0812">Transmembrane</keyword>
<keyword evidence="4" id="KW-1185">Reference proteome</keyword>